<accession>Q39SL8</accession>
<dbReference type="HOGENOM" id="CLU_508769_0_0_7"/>
<reference evidence="1 2" key="1">
    <citation type="submission" date="2005-10" db="EMBL/GenBank/DDBJ databases">
        <title>Complete sequence of Geobacter metallireducens GS-15.</title>
        <authorList>
            <consortium name="US DOE Joint Genome Institute"/>
            <person name="Copeland A."/>
            <person name="Lucas S."/>
            <person name="Lapidus A."/>
            <person name="Barry K."/>
            <person name="Detter J.C."/>
            <person name="Glavina T."/>
            <person name="Hammon N."/>
            <person name="Israni S."/>
            <person name="Pitluck S."/>
            <person name="Di Bartolo G."/>
            <person name="Chain P."/>
            <person name="Schmutz J."/>
            <person name="Larimer F."/>
            <person name="Land M."/>
            <person name="Kyrpides N."/>
            <person name="Ivanova N."/>
            <person name="Richardson P."/>
        </authorList>
    </citation>
    <scope>NUCLEOTIDE SEQUENCE [LARGE SCALE GENOMIC DNA]</scope>
    <source>
        <strain evidence="2">ATCC 53774 / DSM 7210 / GS-15</strain>
    </source>
</reference>
<proteinExistence type="predicted"/>
<dbReference type="eggNOG" id="ENOG5033V07">
    <property type="taxonomic scope" value="Bacteria"/>
</dbReference>
<dbReference type="Proteomes" id="UP000007073">
    <property type="component" value="Chromosome"/>
</dbReference>
<reference evidence="1 2" key="2">
    <citation type="journal article" date="2009" name="BMC Microbiol.">
        <title>The genome sequence of Geobacter metallireducens: features of metabolism, physiology and regulation common and dissimilar to Geobacter sulfurreducens.</title>
        <authorList>
            <person name="Aklujkar M."/>
            <person name="Krushkal J."/>
            <person name="DiBartolo G."/>
            <person name="Lapidus A."/>
            <person name="Land M.L."/>
            <person name="Lovley D.R."/>
        </authorList>
    </citation>
    <scope>NUCLEOTIDE SEQUENCE [LARGE SCALE GENOMIC DNA]</scope>
    <source>
        <strain evidence="2">ATCC 53774 / DSM 7210 / GS-15</strain>
    </source>
</reference>
<sequence length="535" mass="62976">MELLQNILQNSLFRQVHDRRRSELRNIFADLEGCPHKHFLSLHKYTNGTPQRFYCRSSYTKYLKWLQSIDLDQRDKLQEYFRDFMVELNHAFLHLTEINQFDWHDQLDTSDNYELTRFIDQNIHPTYLRLIEAVYSPMLRIPAYFSRLKRGKGTEKLDVFNIVEELKTSDLNELTVHYRHVVRNGIAHGGIKFFDNSISYKDKQRNEDVLSDRTMVNVCDNIIDTCNAIVLAFSVFVIANQHHGYEIPNQLLIDELKEETKTPWWEIIGCTPSEYTDLNQLIVHVRARTYDFFKVQVSVFQSGYLAELFAPGYSRYFFSIRSPNAWPGFTVFDGEKLRLLRQSGCPRLEDYQGVVIENLIFFVPRLKLPRFIHRMGTMYSYFRVNMPIIAADFRKSMRLPSLKVRDAKIHRNSWGLVLSGTVLIQDQSDDLISDIRKVLRRIISKSLSHARQHTSRLDLLRYLPLGYARISVYCGDHRRRQFGGLGKDLVCTVQVQRIIRIQAPDIFGSTIEKRGRYRIAWNRAWLEDMDGQPAV</sequence>
<organism evidence="1 2">
    <name type="scientific">Geobacter metallireducens (strain ATCC 53774 / DSM 7210 / GS-15)</name>
    <dbReference type="NCBI Taxonomy" id="269799"/>
    <lineage>
        <taxon>Bacteria</taxon>
        <taxon>Pseudomonadati</taxon>
        <taxon>Thermodesulfobacteriota</taxon>
        <taxon>Desulfuromonadia</taxon>
        <taxon>Geobacterales</taxon>
        <taxon>Geobacteraceae</taxon>
        <taxon>Geobacter</taxon>
    </lineage>
</organism>
<dbReference type="EMBL" id="CP000148">
    <property type="protein sequence ID" value="ABB32756.1"/>
    <property type="molecule type" value="Genomic_DNA"/>
</dbReference>
<dbReference type="RefSeq" id="WP_004514517.1">
    <property type="nucleotide sequence ID" value="NC_007517.1"/>
</dbReference>
<protein>
    <submittedName>
        <fullName evidence="1">Uncharacterized protein</fullName>
    </submittedName>
</protein>
<dbReference type="KEGG" id="gme:Gmet_2535"/>
<evidence type="ECO:0000313" key="1">
    <source>
        <dbReference type="EMBL" id="ABB32756.1"/>
    </source>
</evidence>
<keyword evidence="2" id="KW-1185">Reference proteome</keyword>
<gene>
    <name evidence="1" type="ordered locus">Gmet_2535</name>
</gene>
<evidence type="ECO:0000313" key="2">
    <source>
        <dbReference type="Proteomes" id="UP000007073"/>
    </source>
</evidence>
<dbReference type="AlphaFoldDB" id="Q39SL8"/>
<name>Q39SL8_GEOMG</name>